<gene>
    <name evidence="11" type="primary">105312438</name>
</gene>
<evidence type="ECO:0000256" key="6">
    <source>
        <dbReference type="ARBA" id="ARBA00023422"/>
    </source>
</evidence>
<keyword evidence="5 8" id="KW-0443">Lipid metabolism</keyword>
<reference evidence="11" key="2">
    <citation type="submission" date="2017-05" db="UniProtKB">
        <authorList>
            <consortium name="EnsemblMetazoa"/>
        </authorList>
    </citation>
    <scope>IDENTIFICATION</scope>
</reference>
<comment type="caution">
    <text evidence="8">Lacks conserved residue(s) required for the propagation of feature annotation.</text>
</comment>
<evidence type="ECO:0000256" key="4">
    <source>
        <dbReference type="ARBA" id="ARBA00023043"/>
    </source>
</evidence>
<feature type="repeat" description="ANK" evidence="7">
    <location>
        <begin position="100"/>
        <end position="132"/>
    </location>
</feature>
<accession>A0A1X7VV01</accession>
<dbReference type="Pfam" id="PF01734">
    <property type="entry name" value="Patatin"/>
    <property type="match status" value="1"/>
</dbReference>
<dbReference type="EC" id="3.1.1.4" evidence="1"/>
<sequence>MAKRRKESVDLDVDDYTITEKLWEKFRKVPARNLRARSINRRQTGHTDRRSLLRQGSISFDYYESGGKTPLMKAVEKGYIKTTLNLLLFGSDPDIRDEETGSTALHLAVERCDITLVKALIAFNADTTIANRQNETPLDVAENIKEEKQTPTIRKGLLCAAVLFVPLDSMPKAKKREIKEEAQKGDISPIIEVLKKARDSQAKSFEYFTKNPTIPPRSKNQDDVFLLSLDGGGIRIFNIMQALIAIEERMLDLDPDKRRLYTYFDYIAGTSGGGMVAACMYYLQADCYNIRAMISKGLIYVLKSSASEKGEKFNAILQDIFTEDECLSDLDPRYRVIITATLTEYTPYKLHLMTSYGGSRDGQAGPKERKVWEACRVSTAAPAYFPRLRDLPLLDGGLVSNNPTLDSMAEIIEQGKREGKPAKFGCVLSVGTGLVTSKHVDEAVELYATSPFSLLSCKNLRSLQSLASHFLNQATLCDGQEVDRARAFCDALGCQYFRLTPSMDTAIDLATTDEKELIDMMYNSQMYYLDNPQIIDDVAKYLLSRK</sequence>
<evidence type="ECO:0000256" key="5">
    <source>
        <dbReference type="ARBA" id="ARBA00023098"/>
    </source>
</evidence>
<dbReference type="GO" id="GO:0047499">
    <property type="term" value="F:calcium-independent phospholipase A2 activity"/>
    <property type="evidence" value="ECO:0007669"/>
    <property type="project" value="InterPro"/>
</dbReference>
<dbReference type="SUPFAM" id="SSF48403">
    <property type="entry name" value="Ankyrin repeat"/>
    <property type="match status" value="1"/>
</dbReference>
<dbReference type="PROSITE" id="PS51635">
    <property type="entry name" value="PNPLA"/>
    <property type="match status" value="1"/>
</dbReference>
<dbReference type="PANTHER" id="PTHR24139:SF34">
    <property type="entry name" value="85_88 KDA CALCIUM-INDEPENDENT PHOSPHOLIPASE A2"/>
    <property type="match status" value="1"/>
</dbReference>
<feature type="active site" description="Proton acceptor" evidence="8">
    <location>
        <position position="395"/>
    </location>
</feature>
<dbReference type="Pfam" id="PF12796">
    <property type="entry name" value="Ank_2"/>
    <property type="match status" value="1"/>
</dbReference>
<keyword evidence="9" id="KW-0472">Membrane</keyword>
<evidence type="ECO:0000313" key="12">
    <source>
        <dbReference type="Proteomes" id="UP000007879"/>
    </source>
</evidence>
<dbReference type="InParanoid" id="A0A1X7VV01"/>
<dbReference type="InterPro" id="IPR002641">
    <property type="entry name" value="PNPLA_dom"/>
</dbReference>
<dbReference type="AlphaFoldDB" id="A0A1X7VV01"/>
<dbReference type="GO" id="GO:2000304">
    <property type="term" value="P:positive regulation of ceramide biosynthetic process"/>
    <property type="evidence" value="ECO:0007669"/>
    <property type="project" value="TreeGrafter"/>
</dbReference>
<dbReference type="GO" id="GO:0005739">
    <property type="term" value="C:mitochondrion"/>
    <property type="evidence" value="ECO:0007669"/>
    <property type="project" value="TreeGrafter"/>
</dbReference>
<keyword evidence="4 7" id="KW-0040">ANK repeat</keyword>
<feature type="repeat" description="ANK" evidence="7">
    <location>
        <begin position="66"/>
        <end position="98"/>
    </location>
</feature>
<feature type="active site" description="Nucleophile" evidence="8">
    <location>
        <position position="271"/>
    </location>
</feature>
<keyword evidence="2" id="KW-0677">Repeat</keyword>
<feature type="short sequence motif" description="DGA/G" evidence="8">
    <location>
        <begin position="395"/>
        <end position="397"/>
    </location>
</feature>
<keyword evidence="3 8" id="KW-0378">Hydrolase</keyword>
<dbReference type="GO" id="GO:0016042">
    <property type="term" value="P:lipid catabolic process"/>
    <property type="evidence" value="ECO:0007669"/>
    <property type="project" value="UniProtKB-UniRule"/>
</dbReference>
<evidence type="ECO:0000256" key="1">
    <source>
        <dbReference type="ARBA" id="ARBA00013278"/>
    </source>
</evidence>
<dbReference type="InterPro" id="IPR036770">
    <property type="entry name" value="Ankyrin_rpt-contain_sf"/>
</dbReference>
<evidence type="ECO:0000256" key="9">
    <source>
        <dbReference type="SAM" id="Phobius"/>
    </source>
</evidence>
<dbReference type="SMART" id="SM00248">
    <property type="entry name" value="ANK"/>
    <property type="match status" value="2"/>
</dbReference>
<dbReference type="PROSITE" id="PS50088">
    <property type="entry name" value="ANK_REPEAT"/>
    <property type="match status" value="2"/>
</dbReference>
<dbReference type="Gene3D" id="3.40.1090.10">
    <property type="entry name" value="Cytosolic phospholipase A2 catalytic domain"/>
    <property type="match status" value="1"/>
</dbReference>
<feature type="domain" description="PNPLA" evidence="10">
    <location>
        <begin position="227"/>
        <end position="408"/>
    </location>
</feature>
<feature type="transmembrane region" description="Helical" evidence="9">
    <location>
        <begin position="224"/>
        <end position="246"/>
    </location>
</feature>
<evidence type="ECO:0000259" key="10">
    <source>
        <dbReference type="PROSITE" id="PS51635"/>
    </source>
</evidence>
<keyword evidence="9" id="KW-1133">Transmembrane helix</keyword>
<dbReference type="EnsemblMetazoa" id="XM_011405092.2">
    <property type="protein sequence ID" value="XP_011403394.1"/>
    <property type="gene ID" value="LOC105312438"/>
</dbReference>
<evidence type="ECO:0000256" key="7">
    <source>
        <dbReference type="PROSITE-ProRule" id="PRU00023"/>
    </source>
</evidence>
<feature type="short sequence motif" description="GXSXG" evidence="8">
    <location>
        <begin position="269"/>
        <end position="273"/>
    </location>
</feature>
<name>A0A1X7VV01_AMPQE</name>
<evidence type="ECO:0000256" key="2">
    <source>
        <dbReference type="ARBA" id="ARBA00022737"/>
    </source>
</evidence>
<dbReference type="InterPro" id="IPR016035">
    <property type="entry name" value="Acyl_Trfase/lysoPLipase"/>
</dbReference>
<dbReference type="OrthoDB" id="10021675at2759"/>
<keyword evidence="12" id="KW-1185">Reference proteome</keyword>
<dbReference type="KEGG" id="aqu:105312438"/>
<proteinExistence type="predicted"/>
<dbReference type="InterPro" id="IPR047148">
    <property type="entry name" value="PLPL9"/>
</dbReference>
<dbReference type="eggNOG" id="KOG0513">
    <property type="taxonomic scope" value="Eukaryota"/>
</dbReference>
<keyword evidence="9" id="KW-0812">Transmembrane</keyword>
<dbReference type="Proteomes" id="UP000007879">
    <property type="component" value="Unassembled WGS sequence"/>
</dbReference>
<protein>
    <recommendedName>
        <fullName evidence="1">phospholipase A2</fullName>
        <ecNumber evidence="1">3.1.1.4</ecNumber>
    </recommendedName>
</protein>
<dbReference type="Gene3D" id="1.25.40.20">
    <property type="entry name" value="Ankyrin repeat-containing domain"/>
    <property type="match status" value="1"/>
</dbReference>
<evidence type="ECO:0000256" key="3">
    <source>
        <dbReference type="ARBA" id="ARBA00022801"/>
    </source>
</evidence>
<organism evidence="11">
    <name type="scientific">Amphimedon queenslandica</name>
    <name type="common">Sponge</name>
    <dbReference type="NCBI Taxonomy" id="400682"/>
    <lineage>
        <taxon>Eukaryota</taxon>
        <taxon>Metazoa</taxon>
        <taxon>Porifera</taxon>
        <taxon>Demospongiae</taxon>
        <taxon>Heteroscleromorpha</taxon>
        <taxon>Haplosclerida</taxon>
        <taxon>Niphatidae</taxon>
        <taxon>Amphimedon</taxon>
    </lineage>
</organism>
<evidence type="ECO:0000313" key="11">
    <source>
        <dbReference type="EnsemblMetazoa" id="Aqu2.1.43694_001"/>
    </source>
</evidence>
<comment type="catalytic activity">
    <reaction evidence="6">
        <text>a 1,2-diacyl-sn-glycero-3-phosphocholine + H2O = a 1-acyl-sn-glycero-3-phosphocholine + a fatty acid + H(+)</text>
        <dbReference type="Rhea" id="RHEA:15801"/>
        <dbReference type="ChEBI" id="CHEBI:15377"/>
        <dbReference type="ChEBI" id="CHEBI:15378"/>
        <dbReference type="ChEBI" id="CHEBI:28868"/>
        <dbReference type="ChEBI" id="CHEBI:57643"/>
        <dbReference type="ChEBI" id="CHEBI:58168"/>
        <dbReference type="EC" id="3.1.1.4"/>
    </reaction>
    <physiologicalReaction direction="left-to-right" evidence="6">
        <dbReference type="Rhea" id="RHEA:15802"/>
    </physiologicalReaction>
</comment>
<evidence type="ECO:0000256" key="8">
    <source>
        <dbReference type="PROSITE-ProRule" id="PRU01161"/>
    </source>
</evidence>
<dbReference type="GO" id="GO:0052816">
    <property type="term" value="F:long-chain fatty acyl-CoA hydrolase activity"/>
    <property type="evidence" value="ECO:0007669"/>
    <property type="project" value="TreeGrafter"/>
</dbReference>
<dbReference type="PANTHER" id="PTHR24139">
    <property type="entry name" value="CALCIUM-INDEPENDENT PHOSPHOLIPASE A2"/>
    <property type="match status" value="1"/>
</dbReference>
<dbReference type="SUPFAM" id="SSF52151">
    <property type="entry name" value="FabD/lysophospholipase-like"/>
    <property type="match status" value="1"/>
</dbReference>
<feature type="transmembrane region" description="Helical" evidence="9">
    <location>
        <begin position="266"/>
        <end position="283"/>
    </location>
</feature>
<dbReference type="InterPro" id="IPR002110">
    <property type="entry name" value="Ankyrin_rpt"/>
</dbReference>
<reference evidence="12" key="1">
    <citation type="journal article" date="2010" name="Nature">
        <title>The Amphimedon queenslandica genome and the evolution of animal complexity.</title>
        <authorList>
            <person name="Srivastava M."/>
            <person name="Simakov O."/>
            <person name="Chapman J."/>
            <person name="Fahey B."/>
            <person name="Gauthier M.E."/>
            <person name="Mitros T."/>
            <person name="Richards G.S."/>
            <person name="Conaco C."/>
            <person name="Dacre M."/>
            <person name="Hellsten U."/>
            <person name="Larroux C."/>
            <person name="Putnam N.H."/>
            <person name="Stanke M."/>
            <person name="Adamska M."/>
            <person name="Darling A."/>
            <person name="Degnan S.M."/>
            <person name="Oakley T.H."/>
            <person name="Plachetzki D.C."/>
            <person name="Zhai Y."/>
            <person name="Adamski M."/>
            <person name="Calcino A."/>
            <person name="Cummins S.F."/>
            <person name="Goodstein D.M."/>
            <person name="Harris C."/>
            <person name="Jackson D.J."/>
            <person name="Leys S.P."/>
            <person name="Shu S."/>
            <person name="Woodcroft B.J."/>
            <person name="Vervoort M."/>
            <person name="Kosik K.S."/>
            <person name="Manning G."/>
            <person name="Degnan B.M."/>
            <person name="Rokhsar D.S."/>
        </authorList>
    </citation>
    <scope>NUCLEOTIDE SEQUENCE [LARGE SCALE GENOMIC DNA]</scope>
</reference>
<dbReference type="PROSITE" id="PS50297">
    <property type="entry name" value="ANK_REP_REGION"/>
    <property type="match status" value="2"/>
</dbReference>
<dbReference type="EnsemblMetazoa" id="Aqu2.1.43694_001">
    <property type="protein sequence ID" value="Aqu2.1.43694_001"/>
    <property type="gene ID" value="Aqu2.1.43694"/>
</dbReference>
<keyword evidence="8" id="KW-0442">Lipid degradation</keyword>